<sequence length="230" mass="24884">MSNLLPLHDRQDAGQQLAPLVAAEVSLLRFRYPNAQPLVYALPRGGIPVAAPIAQSLRCPLDVLVAKKVTRPDNPELAIGAVTADGQVMRSRHAGMMETRTSLWRSAVQTAQASARIQQDLFSGGMKPNDPRGAIAILVDDGIATGLTMAAAARALQAKHPAAVIICAPVAPSRVVPFLKHWGDRIVLLAAPRSFLSVSRFYVEFPQVETEEALDILKRHHQTLQESGLR</sequence>
<dbReference type="AlphaFoldDB" id="A0A6M8BA48"/>
<dbReference type="Pfam" id="PF00156">
    <property type="entry name" value="Pribosyltran"/>
    <property type="match status" value="1"/>
</dbReference>
<dbReference type="CDD" id="cd06223">
    <property type="entry name" value="PRTases_typeI"/>
    <property type="match status" value="1"/>
</dbReference>
<dbReference type="InterPro" id="IPR000836">
    <property type="entry name" value="PRTase_dom"/>
</dbReference>
<dbReference type="SUPFAM" id="SSF53271">
    <property type="entry name" value="PRTase-like"/>
    <property type="match status" value="1"/>
</dbReference>
<dbReference type="Proteomes" id="UP000505210">
    <property type="component" value="Chromosome"/>
</dbReference>
<evidence type="ECO:0000259" key="1">
    <source>
        <dbReference type="Pfam" id="PF00156"/>
    </source>
</evidence>
<name>A0A6M8BA48_9CYAN</name>
<dbReference type="RefSeq" id="WP_172353752.1">
    <property type="nucleotide sequence ID" value="NZ_CP053661.1"/>
</dbReference>
<dbReference type="Gene3D" id="3.40.50.2020">
    <property type="match status" value="1"/>
</dbReference>
<accession>A0A6M8BA48</accession>
<keyword evidence="2" id="KW-0328">Glycosyltransferase</keyword>
<dbReference type="GO" id="GO:0016757">
    <property type="term" value="F:glycosyltransferase activity"/>
    <property type="evidence" value="ECO:0007669"/>
    <property type="project" value="UniProtKB-KW"/>
</dbReference>
<organism evidence="2 3">
    <name type="scientific">Thermoleptolyngbya sichuanensis A183</name>
    <dbReference type="NCBI Taxonomy" id="2737172"/>
    <lineage>
        <taxon>Bacteria</taxon>
        <taxon>Bacillati</taxon>
        <taxon>Cyanobacteriota</taxon>
        <taxon>Cyanophyceae</taxon>
        <taxon>Oculatellales</taxon>
        <taxon>Oculatellaceae</taxon>
        <taxon>Thermoleptolyngbya</taxon>
        <taxon>Thermoleptolyngbya sichuanensis</taxon>
    </lineage>
</organism>
<gene>
    <name evidence="2" type="ORF">HPC62_03415</name>
</gene>
<dbReference type="EMBL" id="CP053661">
    <property type="protein sequence ID" value="QKD81350.1"/>
    <property type="molecule type" value="Genomic_DNA"/>
</dbReference>
<dbReference type="InterPro" id="IPR029057">
    <property type="entry name" value="PRTase-like"/>
</dbReference>
<keyword evidence="3" id="KW-1185">Reference proteome</keyword>
<evidence type="ECO:0000313" key="3">
    <source>
        <dbReference type="Proteomes" id="UP000505210"/>
    </source>
</evidence>
<protein>
    <submittedName>
        <fullName evidence="2">Phosphoribosyltransferase</fullName>
    </submittedName>
</protein>
<dbReference type="KEGG" id="theu:HPC62_03415"/>
<evidence type="ECO:0000313" key="2">
    <source>
        <dbReference type="EMBL" id="QKD81350.1"/>
    </source>
</evidence>
<feature type="domain" description="Phosphoribosyltransferase" evidence="1">
    <location>
        <begin position="30"/>
        <end position="171"/>
    </location>
</feature>
<dbReference type="Gene3D" id="3.30.1310.20">
    <property type="entry name" value="PRTase-like"/>
    <property type="match status" value="1"/>
</dbReference>
<keyword evidence="2" id="KW-0808">Transferase</keyword>
<reference evidence="2 3" key="1">
    <citation type="submission" date="2020-05" db="EMBL/GenBank/DDBJ databases">
        <title>Complete genome sequence of of a novel Thermoleptolyngbya strain isolated from hot springs of Ganzi, Sichuan China.</title>
        <authorList>
            <person name="Tang J."/>
            <person name="Daroch M."/>
            <person name="Li L."/>
            <person name="Waleron K."/>
            <person name="Waleron M."/>
            <person name="Waleron M."/>
        </authorList>
    </citation>
    <scope>NUCLEOTIDE SEQUENCE [LARGE SCALE GENOMIC DNA]</scope>
    <source>
        <strain evidence="2 3">PKUAC-SCTA183</strain>
    </source>
</reference>
<proteinExistence type="predicted"/>